<dbReference type="FunFam" id="1.10.510.10:FF:001744">
    <property type="entry name" value="Uncharacterized protein"/>
    <property type="match status" value="1"/>
</dbReference>
<dbReference type="SMART" id="SM00220">
    <property type="entry name" value="S_TKc"/>
    <property type="match status" value="1"/>
</dbReference>
<dbReference type="PROSITE" id="PS50011">
    <property type="entry name" value="PROTEIN_KINASE_DOM"/>
    <property type="match status" value="1"/>
</dbReference>
<evidence type="ECO:0000256" key="5">
    <source>
        <dbReference type="PROSITE-ProRule" id="PRU10141"/>
    </source>
</evidence>
<feature type="region of interest" description="Disordered" evidence="6">
    <location>
        <begin position="436"/>
        <end position="470"/>
    </location>
</feature>
<dbReference type="GO" id="GO:0000045">
    <property type="term" value="P:autophagosome assembly"/>
    <property type="evidence" value="ECO:0007669"/>
    <property type="project" value="TreeGrafter"/>
</dbReference>
<dbReference type="GO" id="GO:0016020">
    <property type="term" value="C:membrane"/>
    <property type="evidence" value="ECO:0007669"/>
    <property type="project" value="TreeGrafter"/>
</dbReference>
<keyword evidence="2 5" id="KW-0547">Nucleotide-binding</keyword>
<dbReference type="InterPro" id="IPR008271">
    <property type="entry name" value="Ser/Thr_kinase_AS"/>
</dbReference>
<feature type="region of interest" description="Disordered" evidence="6">
    <location>
        <begin position="332"/>
        <end position="382"/>
    </location>
</feature>
<evidence type="ECO:0000313" key="8">
    <source>
        <dbReference type="EMBL" id="CAD8053164.1"/>
    </source>
</evidence>
<keyword evidence="4 5" id="KW-0067">ATP-binding</keyword>
<evidence type="ECO:0000256" key="3">
    <source>
        <dbReference type="ARBA" id="ARBA00022777"/>
    </source>
</evidence>
<dbReference type="Pfam" id="PF00069">
    <property type="entry name" value="Pkinase"/>
    <property type="match status" value="1"/>
</dbReference>
<dbReference type="PANTHER" id="PTHR24348:SF22">
    <property type="entry name" value="NON-SPECIFIC SERINE_THREONINE PROTEIN KINASE"/>
    <property type="match status" value="1"/>
</dbReference>
<keyword evidence="9" id="KW-1185">Reference proteome</keyword>
<feature type="compositionally biased region" description="Polar residues" evidence="6">
    <location>
        <begin position="346"/>
        <end position="366"/>
    </location>
</feature>
<keyword evidence="1" id="KW-0808">Transferase</keyword>
<feature type="domain" description="Protein kinase" evidence="7">
    <location>
        <begin position="40"/>
        <end position="294"/>
    </location>
</feature>
<comment type="caution">
    <text evidence="8">The sequence shown here is derived from an EMBL/GenBank/DDBJ whole genome shotgun (WGS) entry which is preliminary data.</text>
</comment>
<keyword evidence="3" id="KW-0418">Kinase</keyword>
<evidence type="ECO:0000256" key="4">
    <source>
        <dbReference type="ARBA" id="ARBA00022840"/>
    </source>
</evidence>
<feature type="binding site" evidence="5">
    <location>
        <position position="70"/>
    </location>
    <ligand>
        <name>ATP</name>
        <dbReference type="ChEBI" id="CHEBI:30616"/>
    </ligand>
</feature>
<dbReference type="PROSITE" id="PS00107">
    <property type="entry name" value="PROTEIN_KINASE_ATP"/>
    <property type="match status" value="1"/>
</dbReference>
<gene>
    <name evidence="8" type="ORF">PSON_ATCC_30995.1.T0070199</name>
</gene>
<feature type="compositionally biased region" description="Low complexity" evidence="6">
    <location>
        <begin position="400"/>
        <end position="418"/>
    </location>
</feature>
<dbReference type="AlphaFoldDB" id="A0A8S1KQK3"/>
<dbReference type="InterPro" id="IPR000719">
    <property type="entry name" value="Prot_kinase_dom"/>
</dbReference>
<evidence type="ECO:0000256" key="1">
    <source>
        <dbReference type="ARBA" id="ARBA00022679"/>
    </source>
</evidence>
<dbReference type="InterPro" id="IPR017441">
    <property type="entry name" value="Protein_kinase_ATP_BS"/>
</dbReference>
<feature type="region of interest" description="Disordered" evidence="6">
    <location>
        <begin position="400"/>
        <end position="424"/>
    </location>
</feature>
<dbReference type="GO" id="GO:0005829">
    <property type="term" value="C:cytosol"/>
    <property type="evidence" value="ECO:0007669"/>
    <property type="project" value="TreeGrafter"/>
</dbReference>
<name>A0A8S1KQK3_9CILI</name>
<proteinExistence type="predicted"/>
<reference evidence="8" key="1">
    <citation type="submission" date="2021-01" db="EMBL/GenBank/DDBJ databases">
        <authorList>
            <consortium name="Genoscope - CEA"/>
            <person name="William W."/>
        </authorList>
    </citation>
    <scope>NUCLEOTIDE SEQUENCE</scope>
</reference>
<accession>A0A8S1KQK3</accession>
<evidence type="ECO:0000259" key="7">
    <source>
        <dbReference type="PROSITE" id="PS50011"/>
    </source>
</evidence>
<feature type="compositionally biased region" description="Low complexity" evidence="6">
    <location>
        <begin position="332"/>
        <end position="345"/>
    </location>
</feature>
<evidence type="ECO:0000313" key="9">
    <source>
        <dbReference type="Proteomes" id="UP000692954"/>
    </source>
</evidence>
<sequence length="630" mass="73005">MIRRPRFLSPQERVKSPPTHVNLQLPRKQGLLMQTGPYVFDCSQIIGKGQYSVVYKGYEQNKPNQIVAVKVITIQPNNPIQMYMIENEINTLKLLDSPHILKLLYHHQNNKTVFLVTEFCNKGDLLQKLQRSLISEEEAIQYTLQIAKALQTIHQHNIMHGDIKSANILLSDRCVLADFGFAQKIDQAQSTFIIGTPLYMAPEVLFDNDINCQADMWSLGCVLYEMVYGQSPFYSENNDILKITLSKFKEHGKLQFPNTGVSKKIQALILYLIRIDPNQRLTAQQTVGLLEPSNVYEQIKLNENQIKINQELLNLDEKDIQTQLHQQQQPIFNESNSNSNSQSNQTPIQEIQSTPDNQKNSGGNNSQDEHRRSTKNSNSSAKRKKLLQQLNNINQRNINQQINSTPTQQTQSQNTQNSDTKKVPQKNVQYLQQVNTNCNNNNNINNNNTNNNNTNNNNTNNNNNNTTNNNNSGNKTISLLDLVNYFYKVYQLILNGKELKLAFIYLKLVNIYYLAYLEEQSKQQKKVIFVSCQNDYFELEREIKTKYPLWLKEEEFQKIFHSKFILTQDFLRYSLNYLNKAAVDQQQDEKITEKIKKTLQIIQILVSNERSSTLQLDQQIIRLHRLNSKV</sequence>
<dbReference type="GO" id="GO:0005524">
    <property type="term" value="F:ATP binding"/>
    <property type="evidence" value="ECO:0007669"/>
    <property type="project" value="UniProtKB-UniRule"/>
</dbReference>
<dbReference type="GO" id="GO:0005776">
    <property type="term" value="C:autophagosome"/>
    <property type="evidence" value="ECO:0007669"/>
    <property type="project" value="TreeGrafter"/>
</dbReference>
<evidence type="ECO:0000256" key="2">
    <source>
        <dbReference type="ARBA" id="ARBA00022741"/>
    </source>
</evidence>
<dbReference type="OrthoDB" id="248923at2759"/>
<dbReference type="GO" id="GO:0000407">
    <property type="term" value="C:phagophore assembly site"/>
    <property type="evidence" value="ECO:0007669"/>
    <property type="project" value="TreeGrafter"/>
</dbReference>
<protein>
    <recommendedName>
        <fullName evidence="7">Protein kinase domain-containing protein</fullName>
    </recommendedName>
</protein>
<dbReference type="PANTHER" id="PTHR24348">
    <property type="entry name" value="SERINE/THREONINE-PROTEIN KINASE UNC-51-RELATED"/>
    <property type="match status" value="1"/>
</dbReference>
<dbReference type="InterPro" id="IPR045269">
    <property type="entry name" value="Atg1-like"/>
</dbReference>
<evidence type="ECO:0000256" key="6">
    <source>
        <dbReference type="SAM" id="MobiDB-lite"/>
    </source>
</evidence>
<organism evidence="8 9">
    <name type="scientific">Paramecium sonneborni</name>
    <dbReference type="NCBI Taxonomy" id="65129"/>
    <lineage>
        <taxon>Eukaryota</taxon>
        <taxon>Sar</taxon>
        <taxon>Alveolata</taxon>
        <taxon>Ciliophora</taxon>
        <taxon>Intramacronucleata</taxon>
        <taxon>Oligohymenophorea</taxon>
        <taxon>Peniculida</taxon>
        <taxon>Parameciidae</taxon>
        <taxon>Paramecium</taxon>
    </lineage>
</organism>
<dbReference type="PROSITE" id="PS00108">
    <property type="entry name" value="PROTEIN_KINASE_ST"/>
    <property type="match status" value="1"/>
</dbReference>
<dbReference type="FunFam" id="3.30.200.20:FF:001587">
    <property type="entry name" value="Uncharacterized protein"/>
    <property type="match status" value="1"/>
</dbReference>
<dbReference type="GO" id="GO:0004674">
    <property type="term" value="F:protein serine/threonine kinase activity"/>
    <property type="evidence" value="ECO:0007669"/>
    <property type="project" value="InterPro"/>
</dbReference>
<dbReference type="GO" id="GO:0010506">
    <property type="term" value="P:regulation of autophagy"/>
    <property type="evidence" value="ECO:0007669"/>
    <property type="project" value="InterPro"/>
</dbReference>
<dbReference type="EMBL" id="CAJJDN010000007">
    <property type="protein sequence ID" value="CAD8053164.1"/>
    <property type="molecule type" value="Genomic_DNA"/>
</dbReference>
<dbReference type="Proteomes" id="UP000692954">
    <property type="component" value="Unassembled WGS sequence"/>
</dbReference>